<feature type="transmembrane region" description="Helical" evidence="1">
    <location>
        <begin position="41"/>
        <end position="59"/>
    </location>
</feature>
<protein>
    <submittedName>
        <fullName evidence="2">Uncharacterized protein</fullName>
    </submittedName>
</protein>
<evidence type="ECO:0000313" key="3">
    <source>
        <dbReference type="Proteomes" id="UP001364211"/>
    </source>
</evidence>
<keyword evidence="3" id="KW-1185">Reference proteome</keyword>
<reference evidence="2 3" key="1">
    <citation type="submission" date="2024-03" db="EMBL/GenBank/DDBJ databases">
        <title>Draft genome sequence of Pseudonocardia sp. DW16-2.</title>
        <authorList>
            <person name="Duangmal K."/>
        </authorList>
    </citation>
    <scope>NUCLEOTIDE SEQUENCE [LARGE SCALE GENOMIC DNA]</scope>
    <source>
        <strain evidence="2 3">DW16-2</strain>
    </source>
</reference>
<name>A0ABU8T0C6_9PSEU</name>
<accession>A0ABU8T0C6</accession>
<proteinExistence type="predicted"/>
<dbReference type="RefSeq" id="WP_340285437.1">
    <property type="nucleotide sequence ID" value="NZ_JBBJUP010000001.1"/>
</dbReference>
<comment type="caution">
    <text evidence="2">The sequence shown here is derived from an EMBL/GenBank/DDBJ whole genome shotgun (WGS) entry which is preliminary data.</text>
</comment>
<gene>
    <name evidence="2" type="ORF">WJX68_00500</name>
</gene>
<keyword evidence="1" id="KW-0812">Transmembrane</keyword>
<dbReference type="Proteomes" id="UP001364211">
    <property type="component" value="Unassembled WGS sequence"/>
</dbReference>
<evidence type="ECO:0000256" key="1">
    <source>
        <dbReference type="SAM" id="Phobius"/>
    </source>
</evidence>
<keyword evidence="1" id="KW-1133">Transmembrane helix</keyword>
<keyword evidence="1" id="KW-0472">Membrane</keyword>
<sequence length="186" mass="19157">MPDESDTALLHVQRGLVRADDSPPDLAAQRRAHGSTRIARWARWLPPAVLAALVVAAVLPGVGGAGFWLLAVLAVLAAVVVAVLAARAAVVAQAAAGLPVPIEITGKVATAMRAVLAVTGALRSRRAGGAGEGVAVVREWTRATGDLRAAWLRGDVGAWHDHARALVAVGERAARLRAASEPDPPR</sequence>
<organism evidence="2 3">
    <name type="scientific">Pseudonocardia spirodelae</name>
    <dbReference type="NCBI Taxonomy" id="3133431"/>
    <lineage>
        <taxon>Bacteria</taxon>
        <taxon>Bacillati</taxon>
        <taxon>Actinomycetota</taxon>
        <taxon>Actinomycetes</taxon>
        <taxon>Pseudonocardiales</taxon>
        <taxon>Pseudonocardiaceae</taxon>
        <taxon>Pseudonocardia</taxon>
    </lineage>
</organism>
<dbReference type="EMBL" id="JBBJUP010000001">
    <property type="protein sequence ID" value="MEJ8277399.1"/>
    <property type="molecule type" value="Genomic_DNA"/>
</dbReference>
<feature type="transmembrane region" description="Helical" evidence="1">
    <location>
        <begin position="65"/>
        <end position="86"/>
    </location>
</feature>
<evidence type="ECO:0000313" key="2">
    <source>
        <dbReference type="EMBL" id="MEJ8277399.1"/>
    </source>
</evidence>